<feature type="transmembrane region" description="Helical" evidence="2">
    <location>
        <begin position="62"/>
        <end position="80"/>
    </location>
</feature>
<keyword evidence="2" id="KW-0812">Transmembrane</keyword>
<evidence type="ECO:0000256" key="1">
    <source>
        <dbReference type="SAM" id="MobiDB-lite"/>
    </source>
</evidence>
<dbReference type="Gene3D" id="3.30.70.270">
    <property type="match status" value="1"/>
</dbReference>
<dbReference type="SMART" id="SM00267">
    <property type="entry name" value="GGDEF"/>
    <property type="match status" value="1"/>
</dbReference>
<feature type="transmembrane region" description="Helical" evidence="2">
    <location>
        <begin position="212"/>
        <end position="229"/>
    </location>
</feature>
<sequence length="424" mass="47941">MNRLLRLLLSLILPTIFVVASVFLYFWFDFSTFSQKLVLNFLPYGIFIISMILSLQFNRSRIFFILLTALLSLITIQYLFKDSTIDYSYTTMLYLLIGILFPLNLLIFSLLKERGFFTAWGLTRFIVIAGEFFYISSILVTPGHKALDFLYREYLWAPFPIKLFPQLVGLVLGISLILILTKMYFSPSYSDSSFIMGMVIATFILLLKQTNALLILFSTFGILLTISIIRDSYRMSYLDELTGLPGRRALKEDMMKLSGKYTVAMLDIDFFKKFNDKHGHDIGDEVLKMVASTLGDVTGGGKAFRYGGEEFTILFPGKASSDALPHLESLREEVANRTFTVRSKDRPRKKPTSGGKTTSAKKSTPTRRSTSSQKSSSPSKKLKVTISIGVAGRTKETKSPMEVMKNADKALYRAKKKGRNCVSK</sequence>
<feature type="domain" description="GGDEF" evidence="3">
    <location>
        <begin position="259"/>
        <end position="424"/>
    </location>
</feature>
<gene>
    <name evidence="4" type="ORF">JOC73_000828</name>
</gene>
<dbReference type="InterPro" id="IPR029787">
    <property type="entry name" value="Nucleotide_cyclase"/>
</dbReference>
<comment type="caution">
    <text evidence="4">The sequence shown here is derived from an EMBL/GenBank/DDBJ whole genome shotgun (WGS) entry which is preliminary data.</text>
</comment>
<evidence type="ECO:0000256" key="2">
    <source>
        <dbReference type="SAM" id="Phobius"/>
    </source>
</evidence>
<name>A0ABS2NMZ5_9FIRM</name>
<reference evidence="4 5" key="1">
    <citation type="submission" date="2021-01" db="EMBL/GenBank/DDBJ databases">
        <title>Genomic Encyclopedia of Type Strains, Phase IV (KMG-IV): sequencing the most valuable type-strain genomes for metagenomic binning, comparative biology and taxonomic classification.</title>
        <authorList>
            <person name="Goeker M."/>
        </authorList>
    </citation>
    <scope>NUCLEOTIDE SEQUENCE [LARGE SCALE GENOMIC DNA]</scope>
    <source>
        <strain evidence="4 5">DSM 25890</strain>
    </source>
</reference>
<feature type="transmembrane region" description="Helical" evidence="2">
    <location>
        <begin position="7"/>
        <end position="28"/>
    </location>
</feature>
<dbReference type="PROSITE" id="PS50887">
    <property type="entry name" value="GGDEF"/>
    <property type="match status" value="1"/>
</dbReference>
<dbReference type="CDD" id="cd01949">
    <property type="entry name" value="GGDEF"/>
    <property type="match status" value="1"/>
</dbReference>
<accession>A0ABS2NMZ5</accession>
<dbReference type="InterPro" id="IPR050469">
    <property type="entry name" value="Diguanylate_Cyclase"/>
</dbReference>
<dbReference type="RefSeq" id="WP_204400591.1">
    <property type="nucleotide sequence ID" value="NZ_JAFBEE010000003.1"/>
</dbReference>
<dbReference type="NCBIfam" id="TIGR00254">
    <property type="entry name" value="GGDEF"/>
    <property type="match status" value="2"/>
</dbReference>
<keyword evidence="2" id="KW-1133">Transmembrane helix</keyword>
<evidence type="ECO:0000313" key="4">
    <source>
        <dbReference type="EMBL" id="MBM7614317.1"/>
    </source>
</evidence>
<evidence type="ECO:0000259" key="3">
    <source>
        <dbReference type="PROSITE" id="PS50887"/>
    </source>
</evidence>
<dbReference type="InterPro" id="IPR000160">
    <property type="entry name" value="GGDEF_dom"/>
</dbReference>
<proteinExistence type="predicted"/>
<dbReference type="EMBL" id="JAFBEE010000003">
    <property type="protein sequence ID" value="MBM7614317.1"/>
    <property type="molecule type" value="Genomic_DNA"/>
</dbReference>
<protein>
    <submittedName>
        <fullName evidence="4">Diguanylate cyclase (GGDEF)-like protein</fullName>
    </submittedName>
</protein>
<keyword evidence="2" id="KW-0472">Membrane</keyword>
<feature type="compositionally biased region" description="Low complexity" evidence="1">
    <location>
        <begin position="352"/>
        <end position="379"/>
    </location>
</feature>
<evidence type="ECO:0000313" key="5">
    <source>
        <dbReference type="Proteomes" id="UP001314796"/>
    </source>
</evidence>
<dbReference type="Proteomes" id="UP001314796">
    <property type="component" value="Unassembled WGS sequence"/>
</dbReference>
<keyword evidence="5" id="KW-1185">Reference proteome</keyword>
<dbReference type="SUPFAM" id="SSF55073">
    <property type="entry name" value="Nucleotide cyclase"/>
    <property type="match status" value="1"/>
</dbReference>
<dbReference type="PANTHER" id="PTHR45138">
    <property type="entry name" value="REGULATORY COMPONENTS OF SENSORY TRANSDUCTION SYSTEM"/>
    <property type="match status" value="1"/>
</dbReference>
<feature type="transmembrane region" description="Helical" evidence="2">
    <location>
        <begin position="163"/>
        <end position="181"/>
    </location>
</feature>
<feature type="region of interest" description="Disordered" evidence="1">
    <location>
        <begin position="338"/>
        <end position="404"/>
    </location>
</feature>
<dbReference type="InterPro" id="IPR043128">
    <property type="entry name" value="Rev_trsase/Diguanyl_cyclase"/>
</dbReference>
<feature type="transmembrane region" description="Helical" evidence="2">
    <location>
        <begin position="188"/>
        <end position="206"/>
    </location>
</feature>
<feature type="transmembrane region" description="Helical" evidence="2">
    <location>
        <begin position="92"/>
        <end position="111"/>
    </location>
</feature>
<dbReference type="Pfam" id="PF00990">
    <property type="entry name" value="GGDEF"/>
    <property type="match status" value="2"/>
</dbReference>
<organism evidence="4 5">
    <name type="scientific">Alkaliphilus hydrothermalis</name>
    <dbReference type="NCBI Taxonomy" id="1482730"/>
    <lineage>
        <taxon>Bacteria</taxon>
        <taxon>Bacillati</taxon>
        <taxon>Bacillota</taxon>
        <taxon>Clostridia</taxon>
        <taxon>Peptostreptococcales</taxon>
        <taxon>Natronincolaceae</taxon>
        <taxon>Alkaliphilus</taxon>
    </lineage>
</organism>
<feature type="transmembrane region" description="Helical" evidence="2">
    <location>
        <begin position="123"/>
        <end position="143"/>
    </location>
</feature>
<feature type="transmembrane region" description="Helical" evidence="2">
    <location>
        <begin position="34"/>
        <end position="55"/>
    </location>
</feature>
<dbReference type="PANTHER" id="PTHR45138:SF9">
    <property type="entry name" value="DIGUANYLATE CYCLASE DGCM-RELATED"/>
    <property type="match status" value="1"/>
</dbReference>
<feature type="compositionally biased region" description="Basic and acidic residues" evidence="1">
    <location>
        <begin position="393"/>
        <end position="404"/>
    </location>
</feature>